<evidence type="ECO:0008006" key="2">
    <source>
        <dbReference type="Google" id="ProtNLM"/>
    </source>
</evidence>
<accession>A0A3B0ZCJ7</accession>
<gene>
    <name evidence="1" type="ORF">MNBD_GAMMA12-386</name>
</gene>
<evidence type="ECO:0000313" key="1">
    <source>
        <dbReference type="EMBL" id="VAW79104.1"/>
    </source>
</evidence>
<dbReference type="PROSITE" id="PS51257">
    <property type="entry name" value="PROKAR_LIPOPROTEIN"/>
    <property type="match status" value="1"/>
</dbReference>
<reference evidence="1" key="1">
    <citation type="submission" date="2018-06" db="EMBL/GenBank/DDBJ databases">
        <authorList>
            <person name="Zhirakovskaya E."/>
        </authorList>
    </citation>
    <scope>NUCLEOTIDE SEQUENCE</scope>
</reference>
<protein>
    <recommendedName>
        <fullName evidence="2">Lipoprotein</fullName>
    </recommendedName>
</protein>
<proteinExistence type="predicted"/>
<dbReference type="AlphaFoldDB" id="A0A3B0ZCJ7"/>
<name>A0A3B0ZCJ7_9ZZZZ</name>
<sequence length="205" mass="24021">MKIMPWITVIMTMFFVLSCSSQQGDASDKASGQNKISKSKSLSPSKVLYKAQFSYTIFRNLKTNDFQSYSKRFITRSDLDYFFLMKLSNTIKKIKDISKVKLLKQKIVVARKKFPARRQARLKTLHNAFIAIRQHAIKNGVDWKTAEFKGYKLENGRHINKIATADMTITFVSNKKHYVFKIPRCQYARRGWIFSEPLRWIGLYK</sequence>
<dbReference type="EMBL" id="UOFL01000171">
    <property type="protein sequence ID" value="VAW79104.1"/>
    <property type="molecule type" value="Genomic_DNA"/>
</dbReference>
<organism evidence="1">
    <name type="scientific">hydrothermal vent metagenome</name>
    <dbReference type="NCBI Taxonomy" id="652676"/>
    <lineage>
        <taxon>unclassified sequences</taxon>
        <taxon>metagenomes</taxon>
        <taxon>ecological metagenomes</taxon>
    </lineage>
</organism>